<comment type="caution">
    <text evidence="2">The sequence shown here is derived from an EMBL/GenBank/DDBJ whole genome shotgun (WGS) entry which is preliminary data.</text>
</comment>
<evidence type="ECO:0000313" key="2">
    <source>
        <dbReference type="EMBL" id="MQP13918.1"/>
    </source>
</evidence>
<name>A0A6G1VM14_9BACT</name>
<dbReference type="AlphaFoldDB" id="A0A6G1VM14"/>
<dbReference type="OrthoDB" id="1100085at2"/>
<feature type="domain" description="DUF4209" evidence="1">
    <location>
        <begin position="507"/>
        <end position="579"/>
    </location>
</feature>
<gene>
    <name evidence="2" type="ORF">F7D25_05750</name>
</gene>
<reference evidence="2 3" key="1">
    <citation type="submission" date="2019-09" db="EMBL/GenBank/DDBJ databases">
        <title>Distinct polysaccharide growth profiles of human intestinal Prevotella copri isolates.</title>
        <authorList>
            <person name="Fehlner-Peach H."/>
            <person name="Magnabosco C."/>
            <person name="Raghavan V."/>
            <person name="Scher J.U."/>
            <person name="Tett A."/>
            <person name="Cox L.M."/>
            <person name="Gottsegen C."/>
            <person name="Watters A."/>
            <person name="Wiltshire- Gordon J.D."/>
            <person name="Segata N."/>
            <person name="Bonneau R."/>
            <person name="Littman D.R."/>
        </authorList>
    </citation>
    <scope>NUCLEOTIDE SEQUENCE [LARGE SCALE GENOMIC DNA]</scope>
    <source>
        <strain evidence="3">iAA917</strain>
    </source>
</reference>
<dbReference type="EMBL" id="VZAH01000058">
    <property type="protein sequence ID" value="MQP13918.1"/>
    <property type="molecule type" value="Genomic_DNA"/>
</dbReference>
<sequence length="585" mass="68079">MEDSFMEVTDIIREYDVKDRKGFDFYEICELLNKASDAVKQSKEFRFENVGFNLTPSVDKSEWGTYFGPKFHGKTDDGQTFSYPSLSDITEEAVTYWYKRSGEVVNPYLKARYMGLVWDFMKKVSAKTYPSDLYNNYIDSLLAVVSGEYPSHPVITVNISNRLFDLGCKNNKYLGKIKDVLSAFDIKYDMDDKSPRLWGMYLLLIINNKRFFTQDEAGKVIERHEKRLERLYNGLNKDKSLFWTLKEQVTLLAEYYSKNNQQNECKRVLNCLESALSIVASTMSNMQKAGNLEMVARLYLKFNLHSEYKRLLGQIESSSKVAAKEMQASKFEFTYPIEALMQLKDFIVQGDTMEQIQKFCLYFVLDKKEQEKSLKEMAVRFPLQYLIPTQLEDEKGRPLSQVGGIENDFEGQLVMHISQNLNLQSLPLNFIIKALVENQVFSTANIMKMVGDSPIIVEDRYFVIEEALTSFFKENYLVFCHLIVPQIENFFRELLDKSGKPVIKPQNNSKSQGYTLRILDDILRDEVISSTFNENIAYYFRVVLTDQRGWNVRNALCHGLQSPYNYNQTVADRLFHIFMLLLLIK</sequence>
<dbReference type="Proteomes" id="UP000477980">
    <property type="component" value="Unassembled WGS sequence"/>
</dbReference>
<evidence type="ECO:0000259" key="1">
    <source>
        <dbReference type="Pfam" id="PF13910"/>
    </source>
</evidence>
<evidence type="ECO:0000313" key="3">
    <source>
        <dbReference type="Proteomes" id="UP000477980"/>
    </source>
</evidence>
<dbReference type="InterPro" id="IPR025209">
    <property type="entry name" value="DUF4209"/>
</dbReference>
<dbReference type="RefSeq" id="WP_153089424.1">
    <property type="nucleotide sequence ID" value="NZ_VZAH01000058.1"/>
</dbReference>
<organism evidence="2 3">
    <name type="scientific">Segatella copri</name>
    <dbReference type="NCBI Taxonomy" id="165179"/>
    <lineage>
        <taxon>Bacteria</taxon>
        <taxon>Pseudomonadati</taxon>
        <taxon>Bacteroidota</taxon>
        <taxon>Bacteroidia</taxon>
        <taxon>Bacteroidales</taxon>
        <taxon>Prevotellaceae</taxon>
        <taxon>Segatella</taxon>
    </lineage>
</organism>
<proteinExistence type="predicted"/>
<accession>A0A6G1VM14</accession>
<dbReference type="Pfam" id="PF13910">
    <property type="entry name" value="DUF4209"/>
    <property type="match status" value="1"/>
</dbReference>
<protein>
    <submittedName>
        <fullName evidence="2">DUF4209 domain-containing protein</fullName>
    </submittedName>
</protein>